<dbReference type="InterPro" id="IPR002645">
    <property type="entry name" value="STAS_dom"/>
</dbReference>
<feature type="transmembrane region" description="Helical" evidence="5">
    <location>
        <begin position="46"/>
        <end position="68"/>
    </location>
</feature>
<name>A0A845BPH9_9NEIS</name>
<reference evidence="7 8" key="1">
    <citation type="submission" date="2019-12" db="EMBL/GenBank/DDBJ databases">
        <title>Neisseriaceae gen. nov. sp. Genome sequencing and assembly.</title>
        <authorList>
            <person name="Liu Z."/>
            <person name="Li A."/>
        </authorList>
    </citation>
    <scope>NUCLEOTIDE SEQUENCE [LARGE SCALE GENOMIC DNA]</scope>
    <source>
        <strain evidence="7 8">B2N2-7</strain>
    </source>
</reference>
<dbReference type="GO" id="GO:0016020">
    <property type="term" value="C:membrane"/>
    <property type="evidence" value="ECO:0007669"/>
    <property type="project" value="UniProtKB-SubCell"/>
</dbReference>
<feature type="transmembrane region" description="Helical" evidence="5">
    <location>
        <begin position="127"/>
        <end position="153"/>
    </location>
</feature>
<dbReference type="InterPro" id="IPR036513">
    <property type="entry name" value="STAS_dom_sf"/>
</dbReference>
<dbReference type="EMBL" id="WSSB01000003">
    <property type="protein sequence ID" value="MXR36176.1"/>
    <property type="molecule type" value="Genomic_DNA"/>
</dbReference>
<accession>A0A845BPH9</accession>
<dbReference type="Pfam" id="PF00916">
    <property type="entry name" value="Sulfate_transp"/>
    <property type="match status" value="1"/>
</dbReference>
<feature type="transmembrane region" description="Helical" evidence="5">
    <location>
        <begin position="20"/>
        <end position="39"/>
    </location>
</feature>
<dbReference type="PROSITE" id="PS50801">
    <property type="entry name" value="STAS"/>
    <property type="match status" value="1"/>
</dbReference>
<feature type="transmembrane region" description="Helical" evidence="5">
    <location>
        <begin position="322"/>
        <end position="338"/>
    </location>
</feature>
<feature type="transmembrane region" description="Helical" evidence="5">
    <location>
        <begin position="378"/>
        <end position="406"/>
    </location>
</feature>
<evidence type="ECO:0000256" key="4">
    <source>
        <dbReference type="ARBA" id="ARBA00023136"/>
    </source>
</evidence>
<dbReference type="GO" id="GO:0055085">
    <property type="term" value="P:transmembrane transport"/>
    <property type="evidence" value="ECO:0007669"/>
    <property type="project" value="InterPro"/>
</dbReference>
<evidence type="ECO:0000259" key="6">
    <source>
        <dbReference type="PROSITE" id="PS50801"/>
    </source>
</evidence>
<feature type="transmembrane region" description="Helical" evidence="5">
    <location>
        <begin position="197"/>
        <end position="218"/>
    </location>
</feature>
<dbReference type="SUPFAM" id="SSF52091">
    <property type="entry name" value="SpoIIaa-like"/>
    <property type="match status" value="1"/>
</dbReference>
<keyword evidence="8" id="KW-1185">Reference proteome</keyword>
<dbReference type="Proteomes" id="UP000467214">
    <property type="component" value="Unassembled WGS sequence"/>
</dbReference>
<evidence type="ECO:0000256" key="3">
    <source>
        <dbReference type="ARBA" id="ARBA00022989"/>
    </source>
</evidence>
<evidence type="ECO:0000256" key="1">
    <source>
        <dbReference type="ARBA" id="ARBA00004141"/>
    </source>
</evidence>
<dbReference type="Gene3D" id="3.30.750.24">
    <property type="entry name" value="STAS domain"/>
    <property type="match status" value="1"/>
</dbReference>
<protein>
    <submittedName>
        <fullName evidence="7">Sulfate permease</fullName>
    </submittedName>
</protein>
<keyword evidence="2 5" id="KW-0812">Transmembrane</keyword>
<evidence type="ECO:0000256" key="2">
    <source>
        <dbReference type="ARBA" id="ARBA00022692"/>
    </source>
</evidence>
<dbReference type="InterPro" id="IPR011547">
    <property type="entry name" value="SLC26A/SulP_dom"/>
</dbReference>
<dbReference type="AlphaFoldDB" id="A0A845BPH9"/>
<evidence type="ECO:0000313" key="8">
    <source>
        <dbReference type="Proteomes" id="UP000467214"/>
    </source>
</evidence>
<organism evidence="7 8">
    <name type="scientific">Craterilacuibacter sinensis</name>
    <dbReference type="NCBI Taxonomy" id="2686017"/>
    <lineage>
        <taxon>Bacteria</taxon>
        <taxon>Pseudomonadati</taxon>
        <taxon>Pseudomonadota</taxon>
        <taxon>Betaproteobacteria</taxon>
        <taxon>Neisseriales</taxon>
        <taxon>Neisseriaceae</taxon>
        <taxon>Craterilacuibacter</taxon>
    </lineage>
</organism>
<feature type="transmembrane region" description="Helical" evidence="5">
    <location>
        <begin position="94"/>
        <end position="115"/>
    </location>
</feature>
<dbReference type="InterPro" id="IPR001902">
    <property type="entry name" value="SLC26A/SulP_fam"/>
</dbReference>
<feature type="transmembrane region" description="Helical" evidence="5">
    <location>
        <begin position="344"/>
        <end position="366"/>
    </location>
</feature>
<evidence type="ECO:0000256" key="5">
    <source>
        <dbReference type="SAM" id="Phobius"/>
    </source>
</evidence>
<feature type="transmembrane region" description="Helical" evidence="5">
    <location>
        <begin position="173"/>
        <end position="190"/>
    </location>
</feature>
<feature type="domain" description="STAS" evidence="6">
    <location>
        <begin position="434"/>
        <end position="548"/>
    </location>
</feature>
<proteinExistence type="predicted"/>
<comment type="subcellular location">
    <subcellularLocation>
        <location evidence="1">Membrane</location>
        <topology evidence="1">Multi-pass membrane protein</topology>
    </subcellularLocation>
</comment>
<dbReference type="NCBIfam" id="TIGR00815">
    <property type="entry name" value="sulP"/>
    <property type="match status" value="1"/>
</dbReference>
<dbReference type="PANTHER" id="PTHR11814">
    <property type="entry name" value="SULFATE TRANSPORTER"/>
    <property type="match status" value="1"/>
</dbReference>
<sequence length="563" mass="59681">MPGLPVFVHYRRQDLPADLYAGLTVASIALPVAVAYAQMAGFSPEIGLYACMLPLLAYALFGSSRLLILGPDAATCAMVSSALTPLAAQQPDTYLALSALLAFFAGVLCLLAARLRLGLLADFLSRPILVGFLNGVALSIFIGQSGPLLGFTLDSHRILPRLAELADKLPQTHLPTLAIGLLTFATMLLCDRLLPRLPAALVAIIASSTAVAALGLQAKGVATLGFVPAGLPTLHLDFSHISAYELGGLLTAAAGVALISFSNAILTARSFAAKTGEQIDPDQELNALGAANIAAALSGSFAISAADSRTAVNLSTGGRTQMVSVVTAGMIALAIVFLTRPLQFVPIAALAAILMHAAFGLIDLATLRQLRQISRSELGVALLTTLGVVSAGVMQGIAIAIGLSLLRFIRITARPDDEILGRIPGVPGFHDSRRHPDAILEPGVLIYRFNAPLVFFNAPYFKHRALQACQTQTGLRWMIIDMLPLTRLDATGLYALHELKHELRLRGIHLALAGRRAELLQWQQSHAQQDWGSADHLYQTLKQALRAFQATNTTSPPLPDTGH</sequence>
<keyword evidence="4 5" id="KW-0472">Membrane</keyword>
<dbReference type="Pfam" id="PF01740">
    <property type="entry name" value="STAS"/>
    <property type="match status" value="1"/>
</dbReference>
<evidence type="ECO:0000313" key="7">
    <source>
        <dbReference type="EMBL" id="MXR36176.1"/>
    </source>
</evidence>
<comment type="caution">
    <text evidence="7">The sequence shown here is derived from an EMBL/GenBank/DDBJ whole genome shotgun (WGS) entry which is preliminary data.</text>
</comment>
<keyword evidence="3 5" id="KW-1133">Transmembrane helix</keyword>
<gene>
    <name evidence="7" type="primary">sulP</name>
    <name evidence="7" type="ORF">GQF02_04195</name>
</gene>
<dbReference type="CDD" id="cd07042">
    <property type="entry name" value="STAS_SulP_like_sulfate_transporter"/>
    <property type="match status" value="1"/>
</dbReference>
<feature type="transmembrane region" description="Helical" evidence="5">
    <location>
        <begin position="238"/>
        <end position="261"/>
    </location>
</feature>